<proteinExistence type="predicted"/>
<organism evidence="1 2">
    <name type="scientific">Brugia timori</name>
    <dbReference type="NCBI Taxonomy" id="42155"/>
    <lineage>
        <taxon>Eukaryota</taxon>
        <taxon>Metazoa</taxon>
        <taxon>Ecdysozoa</taxon>
        <taxon>Nematoda</taxon>
        <taxon>Chromadorea</taxon>
        <taxon>Rhabditida</taxon>
        <taxon>Spirurina</taxon>
        <taxon>Spiruromorpha</taxon>
        <taxon>Filarioidea</taxon>
        <taxon>Onchocercidae</taxon>
        <taxon>Brugia</taxon>
    </lineage>
</organism>
<dbReference type="Proteomes" id="UP000280834">
    <property type="component" value="Unassembled WGS sequence"/>
</dbReference>
<keyword evidence="2" id="KW-1185">Reference proteome</keyword>
<evidence type="ECO:0000313" key="2">
    <source>
        <dbReference type="Proteomes" id="UP000280834"/>
    </source>
</evidence>
<dbReference type="AlphaFoldDB" id="A0A3P7VUB6"/>
<gene>
    <name evidence="1" type="ORF">BTMF_LOCUS10268</name>
</gene>
<protein>
    <submittedName>
        <fullName evidence="1">Uncharacterized protein</fullName>
    </submittedName>
</protein>
<name>A0A3P7VUB6_9BILA</name>
<sequence>MCGVTGLSNEQSKRTHSALEYCQKREDLRINTVITNIFINTQVHLYIYGWS</sequence>
<accession>A0A3P7VUB6</accession>
<reference evidence="1 2" key="1">
    <citation type="submission" date="2018-11" db="EMBL/GenBank/DDBJ databases">
        <authorList>
            <consortium name="Pathogen Informatics"/>
        </authorList>
    </citation>
    <scope>NUCLEOTIDE SEQUENCE [LARGE SCALE GENOMIC DNA]</scope>
</reference>
<evidence type="ECO:0000313" key="1">
    <source>
        <dbReference type="EMBL" id="VDO34893.1"/>
    </source>
</evidence>
<dbReference type="EMBL" id="UZAG01017473">
    <property type="protein sequence ID" value="VDO34893.1"/>
    <property type="molecule type" value="Genomic_DNA"/>
</dbReference>